<dbReference type="PROSITE" id="PS51782">
    <property type="entry name" value="LYSM"/>
    <property type="match status" value="1"/>
</dbReference>
<reference evidence="3" key="1">
    <citation type="submission" date="2022-03" db="EMBL/GenBank/DDBJ databases">
        <title>Aurantimonas Liuensis sp. Nov., isolated from the hadal seawater of the Mariana Trench.</title>
        <authorList>
            <person name="Liu R."/>
        </authorList>
    </citation>
    <scope>NUCLEOTIDE SEQUENCE</scope>
    <source>
        <strain evidence="3">LRZ36</strain>
    </source>
</reference>
<protein>
    <submittedName>
        <fullName evidence="3">LysM peptidoglycan-binding domain-containing protein</fullName>
    </submittedName>
</protein>
<dbReference type="Gene3D" id="3.10.350.10">
    <property type="entry name" value="LysM domain"/>
    <property type="match status" value="1"/>
</dbReference>
<dbReference type="SMART" id="SM00257">
    <property type="entry name" value="LysM"/>
    <property type="match status" value="1"/>
</dbReference>
<comment type="caution">
    <text evidence="3">The sequence shown here is derived from an EMBL/GenBank/DDBJ whole genome shotgun (WGS) entry which is preliminary data.</text>
</comment>
<sequence>MRRPQEVSAKADDRDAATAEKQPAEQRGISSGADAIEGEGERLAAGPAPGEETVDPAEQPAAAEDAAEAAPPPNGNPAQSAGNGSAAEAAASAEMPGSPLETANSAPPVEGEAAAGERPLFDLLRVEPDGSTLIAGRAMPGSRVTLHAGETLVGEDTANAAGEFVIVLPEPLTPGEHAISITAITPDGATSGSNQTAIVSVPQPGRGDDVLAMVEAPDEASRLVTVPGPLSRQAAGSDGPDAGTAAAGGSATAASQDEAPTPAPAAGPEQPVDTNAEAPPTPGATGEKDNAAERGTLPRLRIEAVEVEGEQIFVAGAADAGTSVRIYLDNALMAEDRATADNRFLVAAERPVAVGDHLVRADQVGADGNVTARAEVPFTRPQGRAVAAIAPDPPIAQEKIRPSPDVEAADGPAAETRVAATSPPVEDSVPVDGRAGDPAGGAADTQESGWRPDTKTGGSPQGDASTTNEGPAAGLSPDVEPAAKPEETVSETAGVLGTAEGGAESSKSTEASAAPASGPADGALPIVGNQPGELTREATDPTASTNRTSGNRPVQMVEPRSQTGVGTPEKGVDGTRADAPALPEPADTQSSTLSTASRTETKDFQPTTPPQPGSGTVGERQVSATPPEKSSAGTTESEANGTPALDIPINRQAPLATSAGRVIIRKGDTLWGISRETYGQGSRYTVIYFANGNRIRDPDLIYPGQVFRLPEVPSEPRDQCECAETSGATPQG</sequence>
<feature type="compositionally biased region" description="Polar residues" evidence="1">
    <location>
        <begin position="456"/>
        <end position="469"/>
    </location>
</feature>
<feature type="compositionally biased region" description="Low complexity" evidence="1">
    <location>
        <begin position="234"/>
        <end position="254"/>
    </location>
</feature>
<dbReference type="EMBL" id="JALHBS010000090">
    <property type="protein sequence ID" value="MCP3056413.1"/>
    <property type="molecule type" value="Genomic_DNA"/>
</dbReference>
<dbReference type="InterPro" id="IPR018392">
    <property type="entry name" value="LysM"/>
</dbReference>
<feature type="region of interest" description="Disordered" evidence="1">
    <location>
        <begin position="383"/>
        <end position="650"/>
    </location>
</feature>
<feature type="compositionally biased region" description="Low complexity" evidence="1">
    <location>
        <begin position="501"/>
        <end position="523"/>
    </location>
</feature>
<evidence type="ECO:0000256" key="1">
    <source>
        <dbReference type="SAM" id="MobiDB-lite"/>
    </source>
</evidence>
<feature type="region of interest" description="Disordered" evidence="1">
    <location>
        <begin position="1"/>
        <end position="113"/>
    </location>
</feature>
<feature type="compositionally biased region" description="Polar residues" evidence="1">
    <location>
        <begin position="587"/>
        <end position="598"/>
    </location>
</feature>
<feature type="compositionally biased region" description="Polar residues" evidence="1">
    <location>
        <begin position="541"/>
        <end position="552"/>
    </location>
</feature>
<dbReference type="InterPro" id="IPR036779">
    <property type="entry name" value="LysM_dom_sf"/>
</dbReference>
<evidence type="ECO:0000259" key="2">
    <source>
        <dbReference type="PROSITE" id="PS51782"/>
    </source>
</evidence>
<dbReference type="Pfam" id="PF01476">
    <property type="entry name" value="LysM"/>
    <property type="match status" value="1"/>
</dbReference>
<evidence type="ECO:0000313" key="3">
    <source>
        <dbReference type="EMBL" id="MCP3056413.1"/>
    </source>
</evidence>
<organism evidence="3 4">
    <name type="scientific">Aurantimonas marianensis</name>
    <dbReference type="NCBI Taxonomy" id="2920428"/>
    <lineage>
        <taxon>Bacteria</taxon>
        <taxon>Pseudomonadati</taxon>
        <taxon>Pseudomonadota</taxon>
        <taxon>Alphaproteobacteria</taxon>
        <taxon>Hyphomicrobiales</taxon>
        <taxon>Aurantimonadaceae</taxon>
        <taxon>Aurantimonas</taxon>
    </lineage>
</organism>
<keyword evidence="4" id="KW-1185">Reference proteome</keyword>
<feature type="region of interest" description="Disordered" evidence="1">
    <location>
        <begin position="224"/>
        <end position="297"/>
    </location>
</feature>
<dbReference type="CDD" id="cd00118">
    <property type="entry name" value="LysM"/>
    <property type="match status" value="1"/>
</dbReference>
<dbReference type="RefSeq" id="WP_253965218.1">
    <property type="nucleotide sequence ID" value="NZ_JALHBS010000090.1"/>
</dbReference>
<dbReference type="AlphaFoldDB" id="A0A9X2H9Q2"/>
<feature type="compositionally biased region" description="Low complexity" evidence="1">
    <location>
        <begin position="432"/>
        <end position="444"/>
    </location>
</feature>
<evidence type="ECO:0000313" key="4">
    <source>
        <dbReference type="Proteomes" id="UP001155220"/>
    </source>
</evidence>
<name>A0A9X2H9Q2_9HYPH</name>
<feature type="compositionally biased region" description="Low complexity" evidence="1">
    <location>
        <begin position="76"/>
        <end position="94"/>
    </location>
</feature>
<dbReference type="Proteomes" id="UP001155220">
    <property type="component" value="Unassembled WGS sequence"/>
</dbReference>
<dbReference type="Gene3D" id="2.60.40.10">
    <property type="entry name" value="Immunoglobulins"/>
    <property type="match status" value="1"/>
</dbReference>
<feature type="compositionally biased region" description="Basic and acidic residues" evidence="1">
    <location>
        <begin position="9"/>
        <end position="24"/>
    </location>
</feature>
<dbReference type="InterPro" id="IPR052196">
    <property type="entry name" value="Bact_Kbp"/>
</dbReference>
<dbReference type="PANTHER" id="PTHR34700:SF4">
    <property type="entry name" value="PHAGE-LIKE ELEMENT PBSX PROTEIN XKDP"/>
    <property type="match status" value="1"/>
</dbReference>
<accession>A0A9X2H9Q2</accession>
<dbReference type="InterPro" id="IPR013783">
    <property type="entry name" value="Ig-like_fold"/>
</dbReference>
<proteinExistence type="predicted"/>
<feature type="compositionally biased region" description="Polar residues" evidence="1">
    <location>
        <begin position="631"/>
        <end position="640"/>
    </location>
</feature>
<feature type="domain" description="LysM" evidence="2">
    <location>
        <begin position="660"/>
        <end position="709"/>
    </location>
</feature>
<gene>
    <name evidence="3" type="ORF">MJ956_14855</name>
</gene>
<dbReference type="PANTHER" id="PTHR34700">
    <property type="entry name" value="POTASSIUM BINDING PROTEIN KBP"/>
    <property type="match status" value="1"/>
</dbReference>